<reference evidence="2" key="1">
    <citation type="submission" date="2016-09" db="EMBL/GenBank/DDBJ databases">
        <authorList>
            <person name="Capua I."/>
            <person name="De Benedictis P."/>
            <person name="Joannis T."/>
            <person name="Lombin L.H."/>
            <person name="Cattoli G."/>
        </authorList>
    </citation>
    <scope>NUCLEOTIDE SEQUENCE</scope>
</reference>
<protein>
    <submittedName>
        <fullName evidence="2">Putative conserved secreted protein</fullName>
    </submittedName>
</protein>
<dbReference type="AlphaFoldDB" id="A0A1E1XNR5"/>
<proteinExistence type="evidence at transcript level"/>
<feature type="non-terminal residue" evidence="2">
    <location>
        <position position="147"/>
    </location>
</feature>
<name>A0A1E1XNR5_AMBSC</name>
<dbReference type="EMBL" id="GFAA01002718">
    <property type="protein sequence ID" value="JAU00717.1"/>
    <property type="molecule type" value="mRNA"/>
</dbReference>
<feature type="chain" id="PRO_5009116214" evidence="1">
    <location>
        <begin position="22"/>
        <end position="147"/>
    </location>
</feature>
<evidence type="ECO:0000256" key="1">
    <source>
        <dbReference type="SAM" id="SignalP"/>
    </source>
</evidence>
<accession>A0A1E1XNR5</accession>
<reference evidence="2" key="2">
    <citation type="journal article" date="2017" name="Front. Cell. Infect. Microbiol.">
        <title>Analysis of the Salivary Gland Transcriptome of Unfed and Partially Fed Amblyomma sculptum Ticks and Descriptive Proteome of the Saliva.</title>
        <authorList>
            <person name="Esteves E."/>
            <person name="Maruyama S.R."/>
            <person name="Kawahara R."/>
            <person name="Fujita A."/>
            <person name="Martins L.A."/>
            <person name="Righi A.A."/>
            <person name="Costa F.B."/>
            <person name="Palmisano G."/>
            <person name="Labruna M.B."/>
            <person name="Sa-Nunes A."/>
            <person name="Ribeiro J.M.C."/>
            <person name="Fogaca A.C."/>
        </authorList>
    </citation>
    <scope>NUCLEOTIDE SEQUENCE</scope>
</reference>
<sequence>MAAALIAAGLVAAGLLVTASAFYDPACSAKPLNTFDLKKILGCGFNADAWSLWIPPNGYAYCQRDSIDISDMGDYTCYSANSTGHCRMVPYIYVAVDGEDYMERHLGRGIKTRSIILDTDNCKFLVQIECFPDGRVWRYLTFYKQKT</sequence>
<keyword evidence="1" id="KW-0732">Signal</keyword>
<organism evidence="2">
    <name type="scientific">Amblyomma sculptum</name>
    <name type="common">Tick</name>
    <dbReference type="NCBI Taxonomy" id="1581419"/>
    <lineage>
        <taxon>Eukaryota</taxon>
        <taxon>Metazoa</taxon>
        <taxon>Ecdysozoa</taxon>
        <taxon>Arthropoda</taxon>
        <taxon>Chelicerata</taxon>
        <taxon>Arachnida</taxon>
        <taxon>Acari</taxon>
        <taxon>Parasitiformes</taxon>
        <taxon>Ixodida</taxon>
        <taxon>Ixodoidea</taxon>
        <taxon>Ixodidae</taxon>
        <taxon>Amblyomminae</taxon>
        <taxon>Amblyomma</taxon>
    </lineage>
</organism>
<evidence type="ECO:0000313" key="2">
    <source>
        <dbReference type="EMBL" id="JAU00717.1"/>
    </source>
</evidence>
<feature type="signal peptide" evidence="1">
    <location>
        <begin position="1"/>
        <end position="21"/>
    </location>
</feature>